<dbReference type="Proteomes" id="UP001158576">
    <property type="component" value="Chromosome 2"/>
</dbReference>
<dbReference type="PRINTS" id="PR00472">
    <property type="entry name" value="CASNKINASEII"/>
</dbReference>
<dbReference type="Gene3D" id="2.20.25.20">
    <property type="match status" value="1"/>
</dbReference>
<dbReference type="InterPro" id="IPR035991">
    <property type="entry name" value="Casein_kinase_II_beta-like"/>
</dbReference>
<keyword evidence="6" id="KW-1185">Reference proteome</keyword>
<dbReference type="InterPro" id="IPR000704">
    <property type="entry name" value="Casein_kinase_II_reg-sub"/>
</dbReference>
<dbReference type="PANTHER" id="PTHR11740">
    <property type="entry name" value="CASEIN KINASE II SUBUNIT BETA"/>
    <property type="match status" value="1"/>
</dbReference>
<name>A0ABN7TCB4_OIKDI</name>
<dbReference type="SMART" id="SM01085">
    <property type="entry name" value="CK_II_beta"/>
    <property type="match status" value="1"/>
</dbReference>
<proteinExistence type="inferred from homology"/>
<evidence type="ECO:0000256" key="4">
    <source>
        <dbReference type="RuleBase" id="RU361268"/>
    </source>
</evidence>
<comment type="similarity">
    <text evidence="1 4">Belongs to the casein kinase 2 subunit beta family.</text>
</comment>
<evidence type="ECO:0000256" key="3">
    <source>
        <dbReference type="ARBA" id="ARBA00045844"/>
    </source>
</evidence>
<reference evidence="5 6" key="1">
    <citation type="submission" date="2021-04" db="EMBL/GenBank/DDBJ databases">
        <authorList>
            <person name="Bliznina A."/>
        </authorList>
    </citation>
    <scope>NUCLEOTIDE SEQUENCE [LARGE SCALE GENOMIC DNA]</scope>
</reference>
<dbReference type="SUPFAM" id="SSF57798">
    <property type="entry name" value="Casein kinase II beta subunit"/>
    <property type="match status" value="1"/>
</dbReference>
<comment type="function">
    <text evidence="3 4">Regulatory subunit of casein kinase II/CK2. As part of the kinase complex regulates the basal catalytic activity of the alpha subunit a constitutively active serine/threonine-protein kinase that phosphorylates a large number of substrates containing acidic residues C-terminal to the phosphorylated serine or threonine. Participates in Wnt signaling.</text>
</comment>
<dbReference type="InterPro" id="IPR016149">
    <property type="entry name" value="Casein_kin_II_reg-sub_N"/>
</dbReference>
<dbReference type="EMBL" id="OU015567">
    <property type="protein sequence ID" value="CAG5114377.1"/>
    <property type="molecule type" value="Genomic_DNA"/>
</dbReference>
<evidence type="ECO:0000313" key="5">
    <source>
        <dbReference type="EMBL" id="CAG5114377.1"/>
    </source>
</evidence>
<dbReference type="Gene3D" id="1.10.1820.10">
    <property type="entry name" value="protein kinase ck2 holoenzyme, chain C, domain 1"/>
    <property type="match status" value="1"/>
</dbReference>
<dbReference type="Pfam" id="PF01214">
    <property type="entry name" value="CK_II_beta"/>
    <property type="match status" value="1"/>
</dbReference>
<accession>A0ABN7TCB4</accession>
<protein>
    <recommendedName>
        <fullName evidence="2 4">Casein kinase II subunit beta</fullName>
        <shortName evidence="4">CK II beta</shortName>
    </recommendedName>
</protein>
<gene>
    <name evidence="5" type="ORF">OKIOD_LOCUS17198</name>
</gene>
<evidence type="ECO:0000313" key="6">
    <source>
        <dbReference type="Proteomes" id="UP001158576"/>
    </source>
</evidence>
<comment type="subunit">
    <text evidence="4">Tetramer of two alpha and two beta subunits.</text>
</comment>
<evidence type="ECO:0000256" key="2">
    <source>
        <dbReference type="ARBA" id="ARBA00017775"/>
    </source>
</evidence>
<organism evidence="5 6">
    <name type="scientific">Oikopleura dioica</name>
    <name type="common">Tunicate</name>
    <dbReference type="NCBI Taxonomy" id="34765"/>
    <lineage>
        <taxon>Eukaryota</taxon>
        <taxon>Metazoa</taxon>
        <taxon>Chordata</taxon>
        <taxon>Tunicata</taxon>
        <taxon>Appendicularia</taxon>
        <taxon>Copelata</taxon>
        <taxon>Oikopleuridae</taxon>
        <taxon>Oikopleura</taxon>
    </lineage>
</organism>
<sequence length="234" mass="26791">MACKRTWIRDHLSRDGNHLLVEVDPDYLKDRFNHQGILADVSEKVMKAHGTTHEAAMKIILDVRPPKNATQMEKDSAEFFYGMLHARWATTTMGIKQYREKWYNGYFGVCPKLRCGSNLIPIGPDSDPGLSKVKLYCYRCNDLFHCENSELDSAYFGPNLPQMLRMMSPKEPFSRVVYFTEKIKPHYIVDEYDQLVNPKNQVKRVASSIRPQISVNGAGLGNLCRKPESGSEEL</sequence>
<dbReference type="PANTHER" id="PTHR11740:SF0">
    <property type="entry name" value="CASEIN KINASE II SUBUNIT BETA"/>
    <property type="match status" value="1"/>
</dbReference>
<evidence type="ECO:0000256" key="1">
    <source>
        <dbReference type="ARBA" id="ARBA00006941"/>
    </source>
</evidence>